<name>A0A6G7XF62_9MICO</name>
<evidence type="ECO:0000313" key="1">
    <source>
        <dbReference type="EMBL" id="QIK63234.1"/>
    </source>
</evidence>
<accession>A0A6G7XF62</accession>
<dbReference type="AlphaFoldDB" id="A0A6G7XF62"/>
<reference evidence="1 2" key="1">
    <citation type="submission" date="2020-03" db="EMBL/GenBank/DDBJ databases">
        <title>Leucobacter sp. nov., isolated from beetles.</title>
        <authorList>
            <person name="Hyun D.-W."/>
            <person name="Bae J.-W."/>
        </authorList>
    </citation>
    <scope>NUCLEOTIDE SEQUENCE [LARGE SCALE GENOMIC DNA]</scope>
    <source>
        <strain evidence="1 2">HDW9C</strain>
    </source>
</reference>
<evidence type="ECO:0000313" key="2">
    <source>
        <dbReference type="Proteomes" id="UP000502677"/>
    </source>
</evidence>
<dbReference type="Proteomes" id="UP000502677">
    <property type="component" value="Chromosome"/>
</dbReference>
<protein>
    <submittedName>
        <fullName evidence="1">Uncharacterized protein</fullName>
    </submittedName>
</protein>
<organism evidence="1 2">
    <name type="scientific">Leucobacter viscericola</name>
    <dbReference type="NCBI Taxonomy" id="2714935"/>
    <lineage>
        <taxon>Bacteria</taxon>
        <taxon>Bacillati</taxon>
        <taxon>Actinomycetota</taxon>
        <taxon>Actinomycetes</taxon>
        <taxon>Micrococcales</taxon>
        <taxon>Microbacteriaceae</taxon>
        <taxon>Leucobacter</taxon>
    </lineage>
</organism>
<dbReference type="RefSeq" id="WP_166291113.1">
    <property type="nucleotide sequence ID" value="NZ_CP049863.1"/>
</dbReference>
<keyword evidence="2" id="KW-1185">Reference proteome</keyword>
<sequence>MVSQPKHYGPLTFADGFLLIGDPLGAHARITQEGISSFEQNNLIEEFEWAAVGSVQLTLAQSQFRYTAQAWDLLAAVIALISAENPTLSPSDHGTLSVGVAGENKQIAVGMPRLGTYWAKEVNSVQRFLDHMLNSPEERELIDSPDSLRDWLREATRSAS</sequence>
<gene>
    <name evidence="1" type="ORF">G7068_08505</name>
</gene>
<dbReference type="EMBL" id="CP049863">
    <property type="protein sequence ID" value="QIK63234.1"/>
    <property type="molecule type" value="Genomic_DNA"/>
</dbReference>
<dbReference type="KEGG" id="lvi:G7068_08505"/>
<proteinExistence type="predicted"/>